<dbReference type="Proteomes" id="UP000039021">
    <property type="component" value="Unassembled WGS sequence"/>
</dbReference>
<protein>
    <submittedName>
        <fullName evidence="1">NAD(P)H nitroreductase</fullName>
    </submittedName>
</protein>
<proteinExistence type="predicted"/>
<comment type="caution">
    <text evidence="1">The sequence shown here is derived from an EMBL/GenBank/DDBJ whole genome shotgun (WGS) entry which is preliminary data.</text>
</comment>
<evidence type="ECO:0000313" key="2">
    <source>
        <dbReference type="Proteomes" id="UP000039021"/>
    </source>
</evidence>
<evidence type="ECO:0000313" key="1">
    <source>
        <dbReference type="EMBL" id="CPA71679.1"/>
    </source>
</evidence>
<dbReference type="InterPro" id="IPR000415">
    <property type="entry name" value="Nitroreductase-like"/>
</dbReference>
<dbReference type="AlphaFoldDB" id="A0A916LG60"/>
<sequence>MFGAGGYPQMLLRVGWAPINADPLPPTPRRELSQVVEWPEELLRQRC</sequence>
<reference evidence="2" key="1">
    <citation type="submission" date="2015-03" db="EMBL/GenBank/DDBJ databases">
        <authorList>
            <consortium name="Pathogen Informatics"/>
        </authorList>
    </citation>
    <scope>NUCLEOTIDE SEQUENCE [LARGE SCALE GENOMIC DNA]</scope>
    <source>
        <strain evidence="2">N09902308</strain>
    </source>
</reference>
<name>A0A916LG60_MYCTX</name>
<gene>
    <name evidence="1" type="ORF">ERS007739_04786</name>
</gene>
<dbReference type="EMBL" id="CSBK01003224">
    <property type="protein sequence ID" value="CPA71679.1"/>
    <property type="molecule type" value="Genomic_DNA"/>
</dbReference>
<accession>A0A916LG60</accession>
<dbReference type="Gene3D" id="3.40.109.10">
    <property type="entry name" value="NADH Oxidase"/>
    <property type="match status" value="1"/>
</dbReference>
<dbReference type="GO" id="GO:0016491">
    <property type="term" value="F:oxidoreductase activity"/>
    <property type="evidence" value="ECO:0007669"/>
    <property type="project" value="InterPro"/>
</dbReference>
<organism evidence="1 2">
    <name type="scientific">Mycobacterium tuberculosis</name>
    <dbReference type="NCBI Taxonomy" id="1773"/>
    <lineage>
        <taxon>Bacteria</taxon>
        <taxon>Bacillati</taxon>
        <taxon>Actinomycetota</taxon>
        <taxon>Actinomycetes</taxon>
        <taxon>Mycobacteriales</taxon>
        <taxon>Mycobacteriaceae</taxon>
        <taxon>Mycobacterium</taxon>
        <taxon>Mycobacterium tuberculosis complex</taxon>
    </lineage>
</organism>